<reference evidence="4 5" key="1">
    <citation type="submission" date="2021-07" db="EMBL/GenBank/DDBJ databases">
        <title>Clostridium weizhouense sp. nov., an anaerobic bacterium isolated from activated sludge of Petroleum wastewater.</title>
        <authorList>
            <person name="Li Q."/>
        </authorList>
    </citation>
    <scope>NUCLEOTIDE SEQUENCE [LARGE SCALE GENOMIC DNA]</scope>
    <source>
        <strain evidence="4 5">YB-6</strain>
    </source>
</reference>
<dbReference type="InterPro" id="IPR019734">
    <property type="entry name" value="TPR_rpt"/>
</dbReference>
<evidence type="ECO:0000313" key="4">
    <source>
        <dbReference type="EMBL" id="MBW6408575.1"/>
    </source>
</evidence>
<organism evidence="4 5">
    <name type="scientific">Clostridium weizhouense</name>
    <dbReference type="NCBI Taxonomy" id="2859781"/>
    <lineage>
        <taxon>Bacteria</taxon>
        <taxon>Bacillati</taxon>
        <taxon>Bacillota</taxon>
        <taxon>Clostridia</taxon>
        <taxon>Eubacteriales</taxon>
        <taxon>Clostridiaceae</taxon>
        <taxon>Clostridium</taxon>
    </lineage>
</organism>
<dbReference type="Pfam" id="PF00534">
    <property type="entry name" value="Glycos_transf_1"/>
    <property type="match status" value="1"/>
</dbReference>
<keyword evidence="1" id="KW-0802">TPR repeat</keyword>
<feature type="repeat" description="TPR" evidence="1">
    <location>
        <begin position="200"/>
        <end position="233"/>
    </location>
</feature>
<evidence type="ECO:0000313" key="5">
    <source>
        <dbReference type="Proteomes" id="UP001519921"/>
    </source>
</evidence>
<dbReference type="SUPFAM" id="SSF48452">
    <property type="entry name" value="TPR-like"/>
    <property type="match status" value="2"/>
</dbReference>
<dbReference type="EC" id="2.4.-.-" evidence="4"/>
<dbReference type="Gene3D" id="3.90.550.10">
    <property type="entry name" value="Spore Coat Polysaccharide Biosynthesis Protein SpsA, Chain A"/>
    <property type="match status" value="1"/>
</dbReference>
<dbReference type="Gene3D" id="1.25.40.10">
    <property type="entry name" value="Tetratricopeptide repeat domain"/>
    <property type="match status" value="1"/>
</dbReference>
<comment type="caution">
    <text evidence="4">The sequence shown here is derived from an EMBL/GenBank/DDBJ whole genome shotgun (WGS) entry which is preliminary data.</text>
</comment>
<dbReference type="Proteomes" id="UP001519921">
    <property type="component" value="Unassembled WGS sequence"/>
</dbReference>
<dbReference type="InterPro" id="IPR011990">
    <property type="entry name" value="TPR-like_helical_dom_sf"/>
</dbReference>
<dbReference type="InterPro" id="IPR001296">
    <property type="entry name" value="Glyco_trans_1"/>
</dbReference>
<dbReference type="SMART" id="SM00028">
    <property type="entry name" value="TPR"/>
    <property type="match status" value="4"/>
</dbReference>
<name>A0ABS7AIU7_9CLOT</name>
<dbReference type="SUPFAM" id="SSF53756">
    <property type="entry name" value="UDP-Glycosyltransferase/glycogen phosphorylase"/>
    <property type="match status" value="1"/>
</dbReference>
<dbReference type="Pfam" id="PF00535">
    <property type="entry name" value="Glycos_transf_2"/>
    <property type="match status" value="1"/>
</dbReference>
<feature type="domain" description="Glycosyltransferase 2-like" evidence="3">
    <location>
        <begin position="4"/>
        <end position="102"/>
    </location>
</feature>
<evidence type="ECO:0000256" key="1">
    <source>
        <dbReference type="PROSITE-ProRule" id="PRU00339"/>
    </source>
</evidence>
<dbReference type="CDD" id="cd02511">
    <property type="entry name" value="Beta4Glucosyltransferase"/>
    <property type="match status" value="1"/>
</dbReference>
<dbReference type="Gene3D" id="3.40.50.2000">
    <property type="entry name" value="Glycogen Phosphorylase B"/>
    <property type="match status" value="1"/>
</dbReference>
<dbReference type="PANTHER" id="PTHR43630:SF2">
    <property type="entry name" value="GLYCOSYLTRANSFERASE"/>
    <property type="match status" value="1"/>
</dbReference>
<dbReference type="PROSITE" id="PS50005">
    <property type="entry name" value="TPR"/>
    <property type="match status" value="1"/>
</dbReference>
<dbReference type="EMBL" id="JAHXPT010000001">
    <property type="protein sequence ID" value="MBW6408575.1"/>
    <property type="molecule type" value="Genomic_DNA"/>
</dbReference>
<keyword evidence="4" id="KW-0808">Transferase</keyword>
<proteinExistence type="predicted"/>
<dbReference type="SUPFAM" id="SSF53448">
    <property type="entry name" value="Nucleotide-diphospho-sugar transferases"/>
    <property type="match status" value="1"/>
</dbReference>
<dbReference type="PANTHER" id="PTHR43630">
    <property type="entry name" value="POLY-BETA-1,6-N-ACETYL-D-GLUCOSAMINE SYNTHASE"/>
    <property type="match status" value="1"/>
</dbReference>
<feature type="domain" description="Glycosyl transferase family 1" evidence="2">
    <location>
        <begin position="983"/>
        <end position="1077"/>
    </location>
</feature>
<keyword evidence="5" id="KW-1185">Reference proteome</keyword>
<gene>
    <name evidence="4" type="ORF">KYD98_00550</name>
</gene>
<sequence>MKLSICMMVKDEEKNLKRCLENLKPIVDEGLAELIIVDTGSKDNTVSIAKEYTNKIYFHDWNKNFSEMRNKSISYAKGEWIFIIDADERLDDTNKLITLVKSNELKKVNTVLLQVKNLYDYKDEDRYNLILSPRLFRNDGEFCYVGAVHNQPMSKGPNLSVDISLTHFGYISTDKELMEKKYKRTVELLKNELSDDPENLYYLYQLGISYDMHSDHKESLEEFRKAYEILKRKKLLNDKVYVYILASYCRIAYTNGELKESLKIANETINLEPDYVDMYYIMGLIEKQLGNSNNTFKALNKYINLVKNYSKLEISNDLTIIMYHMDKDSISNGYFEVFNYYMKNKDYKEAYQIYKNIEIIDQKIYAGIHVLLKLEKYNELKNLYLSLSEKNKKDSFLVMLEENIIKLEIEDKTKIYREFALNNDNYALLNNLRLINNISKTEEMAIDLIGKLDFNKEPLFYSEVFKYIKNDVNIIINYFSKIEMFTLKKIIQYIIEQDESVIIKFENFILNYEEELIDLNKIKVYLSITYVLLLINIKNNSKVDDKYQDIFKRYLKLGNEFISSIYQTDKAESIYKYINNTEERFFLIMYIVDSKLKIKEKKLAINYIIEAINVYEVMTKYIDCYKNELLIEKGNKSKEQEEFQKYKIQIKENINALINDSQLEEAKLLLNEYKTIVTNDIETYSIESVISILEGNLSDAEVILNEGLKKDPYNKDLLLNMSYLMNENNNYNKSIELICNAKLFNPNSNIKIEDFISIKNEIDNNNLNVVQGTIEIANQMNTINKSLKSLGVNSKTLNYHPNYIKYKSDYEIDINSFKDMNEANIETKKLASNIIANNDIFHFHFGTSLAIDYSDLPLIKELDKKVVMQYWGSEVRMYSKALKMNPYVKVKNMNEDIIKRRLELISKYIPNCIVDYELAEYVKDYHSSVYYSRLAIDLNKFELVQNKKNKKMLIVHAPTSPEFKGTPYILKAIEMLKLKYDFEFKLVTGMSYEEAIKIYKKADLIIDQILTGSHGAFAVEAMAMGKPVICWISDFMKEKYPKELPIISANPDNIKEKIEYAIKNRDMLTEIGKKGRRYAEKYHDMNIVSKNMLEIYKKL</sequence>
<dbReference type="GO" id="GO:0016757">
    <property type="term" value="F:glycosyltransferase activity"/>
    <property type="evidence" value="ECO:0007669"/>
    <property type="project" value="UniProtKB-KW"/>
</dbReference>
<dbReference type="InterPro" id="IPR001173">
    <property type="entry name" value="Glyco_trans_2-like"/>
</dbReference>
<dbReference type="InterPro" id="IPR029044">
    <property type="entry name" value="Nucleotide-diphossugar_trans"/>
</dbReference>
<accession>A0ABS7AIU7</accession>
<evidence type="ECO:0000259" key="2">
    <source>
        <dbReference type="Pfam" id="PF00534"/>
    </source>
</evidence>
<keyword evidence="4" id="KW-0328">Glycosyltransferase</keyword>
<evidence type="ECO:0000259" key="3">
    <source>
        <dbReference type="Pfam" id="PF00535"/>
    </source>
</evidence>
<dbReference type="RefSeq" id="WP_219777638.1">
    <property type="nucleotide sequence ID" value="NZ_JAHXPT010000001.1"/>
</dbReference>
<protein>
    <submittedName>
        <fullName evidence="4">Glycosyltransferase</fullName>
        <ecNumber evidence="4">2.4.-.-</ecNumber>
    </submittedName>
</protein>